<feature type="coiled-coil region" evidence="8">
    <location>
        <begin position="201"/>
        <end position="231"/>
    </location>
</feature>
<keyword evidence="10" id="KW-1185">Reference proteome</keyword>
<dbReference type="SUPFAM" id="SSF56954">
    <property type="entry name" value="Outer membrane efflux proteins (OEP)"/>
    <property type="match status" value="1"/>
</dbReference>
<dbReference type="AlphaFoldDB" id="A0A563DHX1"/>
<dbReference type="GO" id="GO:0015288">
    <property type="term" value="F:porin activity"/>
    <property type="evidence" value="ECO:0007669"/>
    <property type="project" value="TreeGrafter"/>
</dbReference>
<evidence type="ECO:0000313" key="10">
    <source>
        <dbReference type="Proteomes" id="UP000319499"/>
    </source>
</evidence>
<evidence type="ECO:0000256" key="2">
    <source>
        <dbReference type="ARBA" id="ARBA00007613"/>
    </source>
</evidence>
<proteinExistence type="inferred from homology"/>
<dbReference type="PANTHER" id="PTHR30026">
    <property type="entry name" value="OUTER MEMBRANE PROTEIN TOLC"/>
    <property type="match status" value="1"/>
</dbReference>
<evidence type="ECO:0000256" key="4">
    <source>
        <dbReference type="ARBA" id="ARBA00022452"/>
    </source>
</evidence>
<evidence type="ECO:0000256" key="5">
    <source>
        <dbReference type="ARBA" id="ARBA00022692"/>
    </source>
</evidence>
<accession>A0A563DHX1</accession>
<keyword evidence="7" id="KW-0998">Cell outer membrane</keyword>
<organism evidence="9 10">
    <name type="scientific">Apibacter muscae</name>
    <dbReference type="NCBI Taxonomy" id="2509004"/>
    <lineage>
        <taxon>Bacteria</taxon>
        <taxon>Pseudomonadati</taxon>
        <taxon>Bacteroidota</taxon>
        <taxon>Flavobacteriia</taxon>
        <taxon>Flavobacteriales</taxon>
        <taxon>Weeksellaceae</taxon>
        <taxon>Apibacter</taxon>
    </lineage>
</organism>
<dbReference type="InterPro" id="IPR003423">
    <property type="entry name" value="OMP_efflux"/>
</dbReference>
<dbReference type="PANTHER" id="PTHR30026:SF20">
    <property type="entry name" value="OUTER MEMBRANE PROTEIN TOLC"/>
    <property type="match status" value="1"/>
</dbReference>
<dbReference type="Pfam" id="PF02321">
    <property type="entry name" value="OEP"/>
    <property type="match status" value="2"/>
</dbReference>
<dbReference type="GO" id="GO:0009279">
    <property type="term" value="C:cell outer membrane"/>
    <property type="evidence" value="ECO:0007669"/>
    <property type="project" value="UniProtKB-SubCell"/>
</dbReference>
<keyword evidence="4" id="KW-1134">Transmembrane beta strand</keyword>
<evidence type="ECO:0000256" key="6">
    <source>
        <dbReference type="ARBA" id="ARBA00023136"/>
    </source>
</evidence>
<keyword evidence="5" id="KW-0812">Transmembrane</keyword>
<keyword evidence="3" id="KW-0813">Transport</keyword>
<keyword evidence="6" id="KW-0472">Membrane</keyword>
<dbReference type="RefSeq" id="WP_146291665.1">
    <property type="nucleotide sequence ID" value="NZ_SELH01000013.1"/>
</dbReference>
<feature type="coiled-coil region" evidence="8">
    <location>
        <begin position="327"/>
        <end position="382"/>
    </location>
</feature>
<name>A0A563DHX1_9FLAO</name>
<dbReference type="EMBL" id="SELH01000013">
    <property type="protein sequence ID" value="TWP29866.1"/>
    <property type="molecule type" value="Genomic_DNA"/>
</dbReference>
<evidence type="ECO:0000256" key="3">
    <source>
        <dbReference type="ARBA" id="ARBA00022448"/>
    </source>
</evidence>
<dbReference type="InterPro" id="IPR051906">
    <property type="entry name" value="TolC-like"/>
</dbReference>
<dbReference type="Proteomes" id="UP000319499">
    <property type="component" value="Unassembled WGS sequence"/>
</dbReference>
<evidence type="ECO:0000313" key="9">
    <source>
        <dbReference type="EMBL" id="TWP29866.1"/>
    </source>
</evidence>
<evidence type="ECO:0000256" key="1">
    <source>
        <dbReference type="ARBA" id="ARBA00004442"/>
    </source>
</evidence>
<protein>
    <submittedName>
        <fullName evidence="9">TolC family protein</fullName>
    </submittedName>
</protein>
<dbReference type="OrthoDB" id="921552at2"/>
<sequence length="445" mass="51608">MKKRIFFLPICIFLGIHTIGQVQFKSLKEVFNYADANAYEIKDAEIQQNITKSKKIQSQSSLYPNISFGSGYNDNLTLMSTLIPAKIFNPNASEGTFEKMTFGKQHTYNIGLQAQWDILNFQKIFAAKAAGIQEESGLIQTEKIRYNLYNQLASTYYSILLAQKSIDIYNKNVEVSTKLLGNAKEKFNKGLISELELNKAKIQQLQNFKNLQNTKDNLQQLQVQLQSQLNLGEDIDINGDIEEALINNTDITTENPEILWQKSQIKAFEYNVKQGKALYYPLLSLQYQYTYNWATDGFLNFSNVSHLPSQVLGFKLSVPLFTGFNNKQSLNEMKLKLQQQKMKLDNLQLVKSKEDENFKLQYEQALNNLNRDKEILDLQEKNDLHYERRYENGIISLDDRLDKYNDLLTAQFNYLNSLADYSIAQYQVFIRQMNYQPSDYNNIQP</sequence>
<evidence type="ECO:0000256" key="7">
    <source>
        <dbReference type="ARBA" id="ARBA00023237"/>
    </source>
</evidence>
<dbReference type="GO" id="GO:0015562">
    <property type="term" value="F:efflux transmembrane transporter activity"/>
    <property type="evidence" value="ECO:0007669"/>
    <property type="project" value="InterPro"/>
</dbReference>
<comment type="similarity">
    <text evidence="2">Belongs to the outer membrane factor (OMF) (TC 1.B.17) family.</text>
</comment>
<dbReference type="Gene3D" id="1.20.1600.10">
    <property type="entry name" value="Outer membrane efflux proteins (OEP)"/>
    <property type="match status" value="1"/>
</dbReference>
<comment type="subcellular location">
    <subcellularLocation>
        <location evidence="1">Cell outer membrane</location>
    </subcellularLocation>
</comment>
<reference evidence="9 10" key="1">
    <citation type="submission" date="2019-02" db="EMBL/GenBank/DDBJ databases">
        <title>Apibacter muscae sp. nov.: a novel member of the house fly microbiota.</title>
        <authorList>
            <person name="Park R."/>
        </authorList>
    </citation>
    <scope>NUCLEOTIDE SEQUENCE [LARGE SCALE GENOMIC DNA]</scope>
    <source>
        <strain evidence="9 10">AL1</strain>
    </source>
</reference>
<evidence type="ECO:0000256" key="8">
    <source>
        <dbReference type="SAM" id="Coils"/>
    </source>
</evidence>
<dbReference type="GO" id="GO:1990281">
    <property type="term" value="C:efflux pump complex"/>
    <property type="evidence" value="ECO:0007669"/>
    <property type="project" value="TreeGrafter"/>
</dbReference>
<gene>
    <name evidence="9" type="ORF">ETU09_02475</name>
</gene>
<comment type="caution">
    <text evidence="9">The sequence shown here is derived from an EMBL/GenBank/DDBJ whole genome shotgun (WGS) entry which is preliminary data.</text>
</comment>
<keyword evidence="8" id="KW-0175">Coiled coil</keyword>